<dbReference type="PROSITE" id="PS51257">
    <property type="entry name" value="PROKAR_LIPOPROTEIN"/>
    <property type="match status" value="1"/>
</dbReference>
<dbReference type="RefSeq" id="WP_377063286.1">
    <property type="nucleotide sequence ID" value="NZ_JBHSJJ010000004.1"/>
</dbReference>
<evidence type="ECO:0000313" key="2">
    <source>
        <dbReference type="Proteomes" id="UP001595818"/>
    </source>
</evidence>
<gene>
    <name evidence="1" type="ORF">ACFPFU_08025</name>
</gene>
<dbReference type="EMBL" id="JBHSJJ010000004">
    <property type="protein sequence ID" value="MFC4871629.1"/>
    <property type="molecule type" value="Genomic_DNA"/>
</dbReference>
<dbReference type="Gene3D" id="3.40.50.1110">
    <property type="entry name" value="SGNH hydrolase"/>
    <property type="match status" value="1"/>
</dbReference>
<dbReference type="Proteomes" id="UP001595818">
    <property type="component" value="Unassembled WGS sequence"/>
</dbReference>
<protein>
    <recommendedName>
        <fullName evidence="3">GDSL-like lipase/acylhydrolase family protein</fullName>
    </recommendedName>
</protein>
<evidence type="ECO:0000313" key="1">
    <source>
        <dbReference type="EMBL" id="MFC4871629.1"/>
    </source>
</evidence>
<sequence length="488" mass="51927">MKKISYLLSLVLTGVLVSCQYDFPEIPSETPEPGEADFSKLITVGSSITSGIMDGALYDRGQQHSFSVILAEQLKEVGGGDFNVPEINSEVGFFAPGPGGIPLGRLILRINPNTGQVAPSPIVPGEPLQAYAGDRSAINNFGVNALTLGAALIPETGDPSQSQHPAFNPHYARFARNPGSSTVIGDAAAALADQGTFFTFWLGKFDILAYAVTGGANPALLTSDGDFTQRYNLALGSLLQANPEAKGAVANIPNLNAIPYFTTVPWNAFPLTAAQANMANSAYQDYNGGIAQAYSMGAISEEEKDLRTIFFEAGQNGFVMEDETLTDLREMGLPSIRQSHANDRATLTLSTVLGQSVEGNPSAIRGLTVPITDEFVLIPSEQQEVQAKITTFNNVINSAVQANNERLVLVDVNEFFEQVREGIINAGGVPLTASLAPPNGAFSVDGVHPNARANAFLANYFIEAINQKWSSSIPKVNPNAYMGNDLPR</sequence>
<keyword evidence="2" id="KW-1185">Reference proteome</keyword>
<evidence type="ECO:0008006" key="3">
    <source>
        <dbReference type="Google" id="ProtNLM"/>
    </source>
</evidence>
<reference evidence="2" key="1">
    <citation type="journal article" date="2019" name="Int. J. Syst. Evol. Microbiol.">
        <title>The Global Catalogue of Microorganisms (GCM) 10K type strain sequencing project: providing services to taxonomists for standard genome sequencing and annotation.</title>
        <authorList>
            <consortium name="The Broad Institute Genomics Platform"/>
            <consortium name="The Broad Institute Genome Sequencing Center for Infectious Disease"/>
            <person name="Wu L."/>
            <person name="Ma J."/>
        </authorList>
    </citation>
    <scope>NUCLEOTIDE SEQUENCE [LARGE SCALE GENOMIC DNA]</scope>
    <source>
        <strain evidence="2">CGMCC 4.7466</strain>
    </source>
</reference>
<comment type="caution">
    <text evidence="1">The sequence shown here is derived from an EMBL/GenBank/DDBJ whole genome shotgun (WGS) entry which is preliminary data.</text>
</comment>
<organism evidence="1 2">
    <name type="scientific">Negadavirga shengliensis</name>
    <dbReference type="NCBI Taxonomy" id="1389218"/>
    <lineage>
        <taxon>Bacteria</taxon>
        <taxon>Pseudomonadati</taxon>
        <taxon>Bacteroidota</taxon>
        <taxon>Cytophagia</taxon>
        <taxon>Cytophagales</taxon>
        <taxon>Cyclobacteriaceae</taxon>
        <taxon>Negadavirga</taxon>
    </lineage>
</organism>
<dbReference type="SUPFAM" id="SSF52266">
    <property type="entry name" value="SGNH hydrolase"/>
    <property type="match status" value="1"/>
</dbReference>
<name>A0ABV9SZJ6_9BACT</name>
<dbReference type="InterPro" id="IPR036514">
    <property type="entry name" value="SGNH_hydro_sf"/>
</dbReference>
<accession>A0ABV9SZJ6</accession>
<proteinExistence type="predicted"/>